<evidence type="ECO:0000313" key="4">
    <source>
        <dbReference type="EMBL" id="OEH75096.1"/>
    </source>
</evidence>
<accession>A0A1D3CV77</accession>
<comment type="caution">
    <text evidence="4">The sequence shown here is derived from an EMBL/GenBank/DDBJ whole genome shotgun (WGS) entry which is preliminary data.</text>
</comment>
<dbReference type="Proteomes" id="UP000095192">
    <property type="component" value="Unassembled WGS sequence"/>
</dbReference>
<dbReference type="VEuPathDB" id="ToxoDB:LOC34619966"/>
<dbReference type="CDD" id="cd15840">
    <property type="entry name" value="SNARE_Qa"/>
    <property type="match status" value="1"/>
</dbReference>
<proteinExistence type="predicted"/>
<feature type="compositionally biased region" description="Polar residues" evidence="1">
    <location>
        <begin position="1"/>
        <end position="14"/>
    </location>
</feature>
<feature type="transmembrane region" description="Helical" evidence="2">
    <location>
        <begin position="235"/>
        <end position="261"/>
    </location>
</feature>
<dbReference type="VEuPathDB" id="ToxoDB:cyc_03232"/>
<dbReference type="InterPro" id="IPR000727">
    <property type="entry name" value="T_SNARE_dom"/>
</dbReference>
<sequence>MMGLSEQTFKSSEATCRASKPMWLQEQQQNGGSGKEAMDKQRDKFLFEKLFAHFQAEIRRVQDLSDQVRAAAERAADPTSSQGVESTGVILDMENAGAYADADSDSLFISEDPREIAEFDFVSENDALLSVRHAYRLSVLRCSLAFPRPSLLLTSVSSLPWALVSVTCRTAGMGQVALTQANHIFKDLANLIFSQGETLNSIETQMQDAHAHSKAATLELRQASRMQQRSRQRRCFLVLFIAVLVFLILYSLNVFSAFAFLRSSTVSTEPLRVAVVEGEGAPEGPGGVRRKSLLTSSLANGAKRAPSLVEVSSLGATKSSPAPLSPPEGALSGSSVASPVSSDPAQAARETMEAAFRPQVPAP</sequence>
<dbReference type="Pfam" id="PF05739">
    <property type="entry name" value="SNARE"/>
    <property type="match status" value="1"/>
</dbReference>
<feature type="region of interest" description="Disordered" evidence="1">
    <location>
        <begin position="315"/>
        <end position="363"/>
    </location>
</feature>
<keyword evidence="2" id="KW-0472">Membrane</keyword>
<dbReference type="InParanoid" id="A0A1D3CV77"/>
<protein>
    <submittedName>
        <fullName evidence="4">Snare domain-containing protein</fullName>
    </submittedName>
</protein>
<evidence type="ECO:0000313" key="5">
    <source>
        <dbReference type="Proteomes" id="UP000095192"/>
    </source>
</evidence>
<dbReference type="PROSITE" id="PS50192">
    <property type="entry name" value="T_SNARE"/>
    <property type="match status" value="1"/>
</dbReference>
<feature type="region of interest" description="Disordered" evidence="1">
    <location>
        <begin position="1"/>
        <end position="38"/>
    </location>
</feature>
<gene>
    <name evidence="4" type="ORF">cyc_03232</name>
</gene>
<feature type="domain" description="T-SNARE coiled-coil homology" evidence="3">
    <location>
        <begin position="178"/>
        <end position="223"/>
    </location>
</feature>
<keyword evidence="2" id="KW-0812">Transmembrane</keyword>
<name>A0A1D3CV77_9EIME</name>
<keyword evidence="2" id="KW-1133">Transmembrane helix</keyword>
<organism evidence="4 5">
    <name type="scientific">Cyclospora cayetanensis</name>
    <dbReference type="NCBI Taxonomy" id="88456"/>
    <lineage>
        <taxon>Eukaryota</taxon>
        <taxon>Sar</taxon>
        <taxon>Alveolata</taxon>
        <taxon>Apicomplexa</taxon>
        <taxon>Conoidasida</taxon>
        <taxon>Coccidia</taxon>
        <taxon>Eucoccidiorida</taxon>
        <taxon>Eimeriorina</taxon>
        <taxon>Eimeriidae</taxon>
        <taxon>Cyclospora</taxon>
    </lineage>
</organism>
<reference evidence="4 5" key="1">
    <citation type="journal article" date="2016" name="BMC Genomics">
        <title>Comparative genomics reveals Cyclospora cayetanensis possesses coccidia-like metabolism and invasion components but unique surface antigens.</title>
        <authorList>
            <person name="Liu S."/>
            <person name="Wang L."/>
            <person name="Zheng H."/>
            <person name="Xu Z."/>
            <person name="Roellig D.M."/>
            <person name="Li N."/>
            <person name="Frace M.A."/>
            <person name="Tang K."/>
            <person name="Arrowood M.J."/>
            <person name="Moss D.M."/>
            <person name="Zhang L."/>
            <person name="Feng Y."/>
            <person name="Xiao L."/>
        </authorList>
    </citation>
    <scope>NUCLEOTIDE SEQUENCE [LARGE SCALE GENOMIC DNA]</scope>
    <source>
        <strain evidence="4 5">CHN_HEN01</strain>
    </source>
</reference>
<dbReference type="Gene3D" id="1.20.5.110">
    <property type="match status" value="1"/>
</dbReference>
<keyword evidence="5" id="KW-1185">Reference proteome</keyword>
<dbReference type="SUPFAM" id="SSF58038">
    <property type="entry name" value="SNARE fusion complex"/>
    <property type="match status" value="1"/>
</dbReference>
<dbReference type="EMBL" id="JROU02001829">
    <property type="protein sequence ID" value="OEH75096.1"/>
    <property type="molecule type" value="Genomic_DNA"/>
</dbReference>
<evidence type="ECO:0000256" key="2">
    <source>
        <dbReference type="SAM" id="Phobius"/>
    </source>
</evidence>
<dbReference type="AlphaFoldDB" id="A0A1D3CV77"/>
<feature type="compositionally biased region" description="Low complexity" evidence="1">
    <location>
        <begin position="329"/>
        <end position="348"/>
    </location>
</feature>
<evidence type="ECO:0000259" key="3">
    <source>
        <dbReference type="PROSITE" id="PS50192"/>
    </source>
</evidence>
<evidence type="ECO:0000256" key="1">
    <source>
        <dbReference type="SAM" id="MobiDB-lite"/>
    </source>
</evidence>